<dbReference type="CDD" id="cd02440">
    <property type="entry name" value="AdoMet_MTases"/>
    <property type="match status" value="1"/>
</dbReference>
<protein>
    <submittedName>
        <fullName evidence="4">Methyltransferase domain protein</fullName>
    </submittedName>
</protein>
<evidence type="ECO:0000259" key="3">
    <source>
        <dbReference type="Pfam" id="PF13649"/>
    </source>
</evidence>
<keyword evidence="2 4" id="KW-0808">Transferase</keyword>
<feature type="domain" description="Methyltransferase" evidence="3">
    <location>
        <begin position="63"/>
        <end position="158"/>
    </location>
</feature>
<evidence type="ECO:0000256" key="1">
    <source>
        <dbReference type="ARBA" id="ARBA00022603"/>
    </source>
</evidence>
<gene>
    <name evidence="4" type="ORF">HMPREF0322_00654</name>
</gene>
<dbReference type="AlphaFoldDB" id="G9XI78"/>
<evidence type="ECO:0000313" key="5">
    <source>
        <dbReference type="Proteomes" id="UP000004416"/>
    </source>
</evidence>
<dbReference type="GO" id="GO:0008168">
    <property type="term" value="F:methyltransferase activity"/>
    <property type="evidence" value="ECO:0007669"/>
    <property type="project" value="UniProtKB-KW"/>
</dbReference>
<sequence>MLFLFSFYKAKIRKEHTMYTFTNQFISNDKNIEFLKAAMMGPNAMRLAEELSSHLNIDKTMRILDLGCGCGLSTILLTKKYGASVFAADLWISPTENYERFQSLGIADKAVPISVDATKGLPFAKGYFDLLFTVDAYHYFGDTAAMLPSLIPFVKKGGYIAVAIPGLNYEFEDNVPDEMQPFWNSEMARTLHSLDWWKDLWKKAEGIEMVDSREMACCREAWQEWLTAYHPIVAEDIKMMAAEDGKYFNLVQLIAKVL</sequence>
<proteinExistence type="predicted"/>
<keyword evidence="1 4" id="KW-0489">Methyltransferase</keyword>
<comment type="caution">
    <text evidence="4">The sequence shown here is derived from an EMBL/GenBank/DDBJ whole genome shotgun (WGS) entry which is preliminary data.</text>
</comment>
<dbReference type="Proteomes" id="UP000004416">
    <property type="component" value="Unassembled WGS sequence"/>
</dbReference>
<dbReference type="HOGENOM" id="CLU_063459_0_0_9"/>
<dbReference type="Pfam" id="PF13649">
    <property type="entry name" value="Methyltransf_25"/>
    <property type="match status" value="1"/>
</dbReference>
<dbReference type="SUPFAM" id="SSF53335">
    <property type="entry name" value="S-adenosyl-L-methionine-dependent methyltransferases"/>
    <property type="match status" value="1"/>
</dbReference>
<reference evidence="4 5" key="1">
    <citation type="submission" date="2011-08" db="EMBL/GenBank/DDBJ databases">
        <authorList>
            <person name="Weinstock G."/>
            <person name="Sodergren E."/>
            <person name="Clifton S."/>
            <person name="Fulton L."/>
            <person name="Fulton B."/>
            <person name="Courtney L."/>
            <person name="Fronick C."/>
            <person name="Harrison M."/>
            <person name="Strong C."/>
            <person name="Farmer C."/>
            <person name="Delahaunty K."/>
            <person name="Markovic C."/>
            <person name="Hall O."/>
            <person name="Minx P."/>
            <person name="Tomlinson C."/>
            <person name="Mitreva M."/>
            <person name="Hou S."/>
            <person name="Chen J."/>
            <person name="Wollam A."/>
            <person name="Pepin K.H."/>
            <person name="Johnson M."/>
            <person name="Bhonagiri V."/>
            <person name="Zhang X."/>
            <person name="Suruliraj S."/>
            <person name="Warren W."/>
            <person name="Chinwalla A."/>
            <person name="Mardis E.R."/>
            <person name="Wilson R.K."/>
        </authorList>
    </citation>
    <scope>NUCLEOTIDE SEQUENCE [LARGE SCALE GENOMIC DNA]</scope>
    <source>
        <strain evidence="4 5">DP7</strain>
    </source>
</reference>
<dbReference type="EMBL" id="AFZX01000019">
    <property type="protein sequence ID" value="EHL08561.1"/>
    <property type="molecule type" value="Genomic_DNA"/>
</dbReference>
<organism evidence="4 5">
    <name type="scientific">Desulfitobacterium hafniense DP7</name>
    <dbReference type="NCBI Taxonomy" id="537010"/>
    <lineage>
        <taxon>Bacteria</taxon>
        <taxon>Bacillati</taxon>
        <taxon>Bacillota</taxon>
        <taxon>Clostridia</taxon>
        <taxon>Eubacteriales</taxon>
        <taxon>Desulfitobacteriaceae</taxon>
        <taxon>Desulfitobacterium</taxon>
    </lineage>
</organism>
<dbReference type="InterPro" id="IPR041698">
    <property type="entry name" value="Methyltransf_25"/>
</dbReference>
<dbReference type="PANTHER" id="PTHR43861:SF1">
    <property type="entry name" value="TRANS-ACONITATE 2-METHYLTRANSFERASE"/>
    <property type="match status" value="1"/>
</dbReference>
<dbReference type="InterPro" id="IPR029063">
    <property type="entry name" value="SAM-dependent_MTases_sf"/>
</dbReference>
<evidence type="ECO:0000256" key="2">
    <source>
        <dbReference type="ARBA" id="ARBA00022679"/>
    </source>
</evidence>
<dbReference type="Gene3D" id="3.40.50.150">
    <property type="entry name" value="Vaccinia Virus protein VP39"/>
    <property type="match status" value="1"/>
</dbReference>
<dbReference type="PANTHER" id="PTHR43861">
    <property type="entry name" value="TRANS-ACONITATE 2-METHYLTRANSFERASE-RELATED"/>
    <property type="match status" value="1"/>
</dbReference>
<evidence type="ECO:0000313" key="4">
    <source>
        <dbReference type="EMBL" id="EHL08561.1"/>
    </source>
</evidence>
<dbReference type="PATRIC" id="fig|537010.4.peg.605"/>
<dbReference type="GO" id="GO:0032259">
    <property type="term" value="P:methylation"/>
    <property type="evidence" value="ECO:0007669"/>
    <property type="project" value="UniProtKB-KW"/>
</dbReference>
<accession>G9XI78</accession>
<name>G9XI78_DESHA</name>